<organism evidence="4 5">
    <name type="scientific">Brevifollis gellanilyticus</name>
    <dbReference type="NCBI Taxonomy" id="748831"/>
    <lineage>
        <taxon>Bacteria</taxon>
        <taxon>Pseudomonadati</taxon>
        <taxon>Verrucomicrobiota</taxon>
        <taxon>Verrucomicrobiia</taxon>
        <taxon>Verrucomicrobiales</taxon>
        <taxon>Verrucomicrobiaceae</taxon>
    </lineage>
</organism>
<dbReference type="EMBL" id="BKAG01000048">
    <property type="protein sequence ID" value="GEP45389.1"/>
    <property type="molecule type" value="Genomic_DNA"/>
</dbReference>
<evidence type="ECO:0000256" key="1">
    <source>
        <dbReference type="ARBA" id="ARBA00004418"/>
    </source>
</evidence>
<evidence type="ECO:0000256" key="2">
    <source>
        <dbReference type="ARBA" id="ARBA00010742"/>
    </source>
</evidence>
<dbReference type="GO" id="GO:0042597">
    <property type="term" value="C:periplasmic space"/>
    <property type="evidence" value="ECO:0007669"/>
    <property type="project" value="UniProtKB-SubCell"/>
</dbReference>
<dbReference type="Proteomes" id="UP000321577">
    <property type="component" value="Unassembled WGS sequence"/>
</dbReference>
<dbReference type="Gene3D" id="3.40.190.10">
    <property type="entry name" value="Periplasmic binding protein-like II"/>
    <property type="match status" value="2"/>
</dbReference>
<dbReference type="PANTHER" id="PTHR30024:SF47">
    <property type="entry name" value="TAURINE-BINDING PERIPLASMIC PROTEIN"/>
    <property type="match status" value="1"/>
</dbReference>
<evidence type="ECO:0000313" key="4">
    <source>
        <dbReference type="EMBL" id="GEP45389.1"/>
    </source>
</evidence>
<proteinExistence type="inferred from homology"/>
<name>A0A512MF75_9BACT</name>
<sequence>MLLGIVLLALAQWLPRSVQHTPLRVGIGMWAGSESLLLARERGLLPNSRFQWVEVTWPSALSSTLDTGVVDAAVMSLESVVTLLENDEDLRVVAVLDESKGADAVLARGDVPTLSDLKGRRVGVDLRGPGQHLLSEGLSSSNLKMEDIEAVSILQPEMVDVLARGDVSAVVAAEPWMTKMIAGGAHVLKDSASVKTPIYRVLVVKTPFLEEQREALKELLRAHFAMMPVLRKSEACPGMEAVLRRQELKLEELSAIMARVHHLSLEENLTLLKTPGKGLAATISELMKLSRIGRTRREAALPDLWLDSSIVEELLR</sequence>
<reference evidence="4 5" key="1">
    <citation type="submission" date="2019-07" db="EMBL/GenBank/DDBJ databases">
        <title>Whole genome shotgun sequence of Brevifollis gellanilyticus NBRC 108608.</title>
        <authorList>
            <person name="Hosoyama A."/>
            <person name="Uohara A."/>
            <person name="Ohji S."/>
            <person name="Ichikawa N."/>
        </authorList>
    </citation>
    <scope>NUCLEOTIDE SEQUENCE [LARGE SCALE GENOMIC DNA]</scope>
    <source>
        <strain evidence="4 5">NBRC 108608</strain>
    </source>
</reference>
<protein>
    <recommendedName>
        <fullName evidence="6">SsuA/THI5-like domain-containing protein</fullName>
    </recommendedName>
</protein>
<dbReference type="SUPFAM" id="SSF53850">
    <property type="entry name" value="Periplasmic binding protein-like II"/>
    <property type="match status" value="1"/>
</dbReference>
<gene>
    <name evidence="4" type="ORF">BGE01nite_46800</name>
</gene>
<evidence type="ECO:0000313" key="5">
    <source>
        <dbReference type="Proteomes" id="UP000321577"/>
    </source>
</evidence>
<keyword evidence="3" id="KW-0732">Signal</keyword>
<keyword evidence="5" id="KW-1185">Reference proteome</keyword>
<evidence type="ECO:0000256" key="3">
    <source>
        <dbReference type="ARBA" id="ARBA00022729"/>
    </source>
</evidence>
<comment type="similarity">
    <text evidence="2">Belongs to the bacterial solute-binding protein SsuA/TauA family.</text>
</comment>
<comment type="subcellular location">
    <subcellularLocation>
        <location evidence="1">Periplasm</location>
    </subcellularLocation>
</comment>
<accession>A0A512MF75</accession>
<dbReference type="Pfam" id="PF13379">
    <property type="entry name" value="NMT1_2"/>
    <property type="match status" value="1"/>
</dbReference>
<dbReference type="PANTHER" id="PTHR30024">
    <property type="entry name" value="ALIPHATIC SULFONATES-BINDING PROTEIN-RELATED"/>
    <property type="match status" value="1"/>
</dbReference>
<evidence type="ECO:0008006" key="6">
    <source>
        <dbReference type="Google" id="ProtNLM"/>
    </source>
</evidence>
<dbReference type="AlphaFoldDB" id="A0A512MF75"/>
<comment type="caution">
    <text evidence="4">The sequence shown here is derived from an EMBL/GenBank/DDBJ whole genome shotgun (WGS) entry which is preliminary data.</text>
</comment>